<organism evidence="2 3">
    <name type="scientific">Plenodomus tracheiphilus IPT5</name>
    <dbReference type="NCBI Taxonomy" id="1408161"/>
    <lineage>
        <taxon>Eukaryota</taxon>
        <taxon>Fungi</taxon>
        <taxon>Dikarya</taxon>
        <taxon>Ascomycota</taxon>
        <taxon>Pezizomycotina</taxon>
        <taxon>Dothideomycetes</taxon>
        <taxon>Pleosporomycetidae</taxon>
        <taxon>Pleosporales</taxon>
        <taxon>Pleosporineae</taxon>
        <taxon>Leptosphaeriaceae</taxon>
        <taxon>Plenodomus</taxon>
    </lineage>
</organism>
<feature type="signal peptide" evidence="1">
    <location>
        <begin position="1"/>
        <end position="17"/>
    </location>
</feature>
<dbReference type="PANTHER" id="PTHR35340:SF6">
    <property type="entry name" value="ASST-DOMAIN-CONTAINING PROTEIN"/>
    <property type="match status" value="1"/>
</dbReference>
<dbReference type="OrthoDB" id="5427350at2759"/>
<sequence>MRSFILSTLLYTPFTSAYLSPFSSTPLKTPALHRRQSPNTTTWPYQTFKTETTFLPPILNITSSHPTTISPHPLFLAINCATCAQQAATIFSPSGDLLWQSEPSAPSAQPATNFSPQLLHGKPVLVYNVAVGPPIVASGALTYSMVLIYDDSYTLLHNISVVDPTFRFAEGSAQTTVSDAHEALITPDNTLLVPAYNITPFDLSAVGGAKEGWLLDCVVYEVSVPEGEVLWTWKASEHVGIEDSFVGLDAVYGFGNSSQSAWDYFHLNSIQAWGEEGVVVSARNTWDVLGLDKRTGGVEWRLRGAGQGGDIELEEEGRFSWQHDARLHERDGEVLLSLFDNRNSLEPPFVPSEGHLLSLDLENKTAKVNAIYVDRNTTIASQFGGSMQVNFNDGYVIIGHGSQPVTEEYGLDGTLRASWRFGPADANFGIPGIANYRSYKSEWKGYPTTAPKVVACKTVNGTDVYVSWNGATEVEGWAVYVGQEEESMLESISAEKTGFETRISMEEMVAWVKVQAVGDVHDERFTAQSSAAVAVQEC</sequence>
<feature type="chain" id="PRO_5025676235" description="ASST-domain-containing protein" evidence="1">
    <location>
        <begin position="18"/>
        <end position="538"/>
    </location>
</feature>
<evidence type="ECO:0000313" key="3">
    <source>
        <dbReference type="Proteomes" id="UP000799423"/>
    </source>
</evidence>
<name>A0A6A7BHA7_9PLEO</name>
<gene>
    <name evidence="2" type="ORF">T440DRAFT_514659</name>
</gene>
<dbReference type="AlphaFoldDB" id="A0A6A7BHA7"/>
<evidence type="ECO:0000313" key="2">
    <source>
        <dbReference type="EMBL" id="KAF2854784.1"/>
    </source>
</evidence>
<evidence type="ECO:0008006" key="4">
    <source>
        <dbReference type="Google" id="ProtNLM"/>
    </source>
</evidence>
<protein>
    <recommendedName>
        <fullName evidence="4">ASST-domain-containing protein</fullName>
    </recommendedName>
</protein>
<dbReference type="EMBL" id="MU006292">
    <property type="protein sequence ID" value="KAF2854784.1"/>
    <property type="molecule type" value="Genomic_DNA"/>
</dbReference>
<accession>A0A6A7BHA7</accession>
<dbReference type="InterPro" id="IPR039535">
    <property type="entry name" value="ASST-like"/>
</dbReference>
<evidence type="ECO:0000256" key="1">
    <source>
        <dbReference type="SAM" id="SignalP"/>
    </source>
</evidence>
<dbReference type="InterPro" id="IPR053143">
    <property type="entry name" value="Arylsulfate_ST"/>
</dbReference>
<keyword evidence="1" id="KW-0732">Signal</keyword>
<dbReference type="PANTHER" id="PTHR35340">
    <property type="entry name" value="PQQ ENZYME REPEAT PROTEIN-RELATED"/>
    <property type="match status" value="1"/>
</dbReference>
<reference evidence="2" key="1">
    <citation type="submission" date="2020-01" db="EMBL/GenBank/DDBJ databases">
        <authorList>
            <consortium name="DOE Joint Genome Institute"/>
            <person name="Haridas S."/>
            <person name="Albert R."/>
            <person name="Binder M."/>
            <person name="Bloem J."/>
            <person name="Labutti K."/>
            <person name="Salamov A."/>
            <person name="Andreopoulos B."/>
            <person name="Baker S.E."/>
            <person name="Barry K."/>
            <person name="Bills G."/>
            <person name="Bluhm B.H."/>
            <person name="Cannon C."/>
            <person name="Castanera R."/>
            <person name="Culley D.E."/>
            <person name="Daum C."/>
            <person name="Ezra D."/>
            <person name="Gonzalez J.B."/>
            <person name="Henrissat B."/>
            <person name="Kuo A."/>
            <person name="Liang C."/>
            <person name="Lipzen A."/>
            <person name="Lutzoni F."/>
            <person name="Magnuson J."/>
            <person name="Mondo S."/>
            <person name="Nolan M."/>
            <person name="Ohm R."/>
            <person name="Pangilinan J."/>
            <person name="Park H.-J."/>
            <person name="Ramirez L."/>
            <person name="Alfaro M."/>
            <person name="Sun H."/>
            <person name="Tritt A."/>
            <person name="Yoshinaga Y."/>
            <person name="Zwiers L.-H."/>
            <person name="Turgeon B.G."/>
            <person name="Goodwin S.B."/>
            <person name="Spatafora J.W."/>
            <person name="Crous P.W."/>
            <person name="Grigoriev I.V."/>
        </authorList>
    </citation>
    <scope>NUCLEOTIDE SEQUENCE</scope>
    <source>
        <strain evidence="2">IPT5</strain>
    </source>
</reference>
<proteinExistence type="predicted"/>
<keyword evidence="3" id="KW-1185">Reference proteome</keyword>
<dbReference type="Proteomes" id="UP000799423">
    <property type="component" value="Unassembled WGS sequence"/>
</dbReference>
<dbReference type="Pfam" id="PF14269">
    <property type="entry name" value="Arylsulfotran_2"/>
    <property type="match status" value="1"/>
</dbReference>